<gene>
    <name evidence="1" type="ORF">UFOPK3024_00094</name>
</gene>
<proteinExistence type="predicted"/>
<accession>A0A6J6X9M8</accession>
<organism evidence="1">
    <name type="scientific">freshwater metagenome</name>
    <dbReference type="NCBI Taxonomy" id="449393"/>
    <lineage>
        <taxon>unclassified sequences</taxon>
        <taxon>metagenomes</taxon>
        <taxon>ecological metagenomes</taxon>
    </lineage>
</organism>
<evidence type="ECO:0000313" key="1">
    <source>
        <dbReference type="EMBL" id="CAB4792154.1"/>
    </source>
</evidence>
<sequence>MRVALAAVTQNGDLATLNDRQVCIFIVKHFSHGLTLLMCWDVLLTSGLRYADCDH</sequence>
<protein>
    <submittedName>
        <fullName evidence="1">Unannotated protein</fullName>
    </submittedName>
</protein>
<dbReference type="AlphaFoldDB" id="A0A6J6X9M8"/>
<dbReference type="EMBL" id="CAFAAK010000007">
    <property type="protein sequence ID" value="CAB4792154.1"/>
    <property type="molecule type" value="Genomic_DNA"/>
</dbReference>
<reference evidence="1" key="1">
    <citation type="submission" date="2020-05" db="EMBL/GenBank/DDBJ databases">
        <authorList>
            <person name="Chiriac C."/>
            <person name="Salcher M."/>
            <person name="Ghai R."/>
            <person name="Kavagutti S V."/>
        </authorList>
    </citation>
    <scope>NUCLEOTIDE SEQUENCE</scope>
</reference>
<name>A0A6J6X9M8_9ZZZZ</name>